<name>A0AAD9NC61_9ANNE</name>
<keyword evidence="9 13" id="KW-0863">Zinc-finger</keyword>
<keyword evidence="18" id="KW-1185">Reference proteome</keyword>
<evidence type="ECO:0000256" key="14">
    <source>
        <dbReference type="SAM" id="MobiDB-lite"/>
    </source>
</evidence>
<evidence type="ECO:0000256" key="3">
    <source>
        <dbReference type="ARBA" id="ARBA00004906"/>
    </source>
</evidence>
<dbReference type="FunFam" id="3.30.40.10:FF:000078">
    <property type="entry name" value="E3 ubiquitin-protein ligase MYCBP2 isoform X1"/>
    <property type="match status" value="1"/>
</dbReference>
<sequence>MKSQGSSILPSVNETYIENSPFPPTPFLYLAQHGAHAADSAFADDLVFSDDGYYTGKPRPKGLSQSSQFDGSTTTREKEHLQRRLCRSGSVAAENGHEILEPLEEKSKSAEVSPSEGPLPASVKAGLLQRSVSEITKRTGNFADGDDNDGDNDEGDEEDDTQHSDQGTRNYRVMIGRRRNNSGGIADGGMSLLKHLSSSMSHLIQTIHKPSVQGTVPVNKTFQRPIMAFVMQRHDLDSLQLGMKQALRKVTCRVFALQAFNWLTRSVSQPTCLHDLFWCFTASLTPFPSDDDDEDESADKKISEKKEIEQDKEVVICEHPLSDITIAGQAVRPLQDTFHMFLQSVSDVMMYLPPGSALQQMAVRCWCLAFRPSDHLFLHKSHVFSNISKILSKSDEGWGVASVHIDVNKVTAQVECLNDLTNLVDIRSSSRQAMIGSLTDNSTETFWESGDDDRNKPKSFILTLDKNVIANMICVHVDNSRDLANKVTSIAFHGGVSADELPLLKQFDLEVRHSGWVCCSVSSKPMTIFKLEMKGPDNTLRVRQIKMLGGIKGASLAVGKQQTPLVMQQKACEAETLKVFRLLTSEVFGKLISDGSDTPDDRDKSVQMAASAGGPSVASDVEQNDGELDLKEHMVGILFSRSKLTHLQKQVCAHIVQAIRKETIRVQEEWEDQLQTEHPIIDSTTKSSDAYCFELLSMVLALSGSAVGRNYLARQHSLLQDMLSLMHTSTPRVQRQVLALLRRVLPEVPPQILAELLGVESLPPEDISILCANSDSASLTAFDIHRQGILDVFLSCIAKAITVQMKIKGQSSARGTQMAFKLSDSLPSNTVSPNRWWLRGSSSSQMAEATITLLKDLASGKLSESWAAVTKSAVAENILALTKLDETLRQSSECIKTPTLWLALASLCVLEKEHVARLSSGHWVKGEENIPRPTCDNHDDGETPAIILCNDCGNLCGDCDRFLHLHRKTRSHTRQVFKEEKKAIRVDLHEGCGRTKLFWIMALADSRTLKAVIEFREGSKGKFGDSTSSTETTGTCRFCGTSANTGLLAIGNVCSQPECQEFARTSCSKTLPCGHQCGGIAGEDPCLPCLFGCIKHNQERLKQDADDMCMICFTDALSAAPAIQLTCGHVFHLHCCRNVLERRWVGPRITFGFSLCPICKASIDNPVLKSLLDPIRQLYEDVRRKALMRLEYEGLDKSEAIVTQGTRFHKDPAGYAMERYAYYVCYKCKKAYYGGEARCEEQAAAAEDYNPAELVCGACSDVSRAQMCPKHGTDFLEYKCRYCCSVAVFFCFGTTHFCNACHDDFQRVTSIPKNELPHCPAGPKARQLEGEECPLHIQHPPTGEEFALGCGVCRNAHTF</sequence>
<keyword evidence="7" id="KW-0479">Metal-binding</keyword>
<dbReference type="EC" id="2.3.2.33" evidence="5"/>
<feature type="domain" description="RING-type" evidence="15">
    <location>
        <begin position="1109"/>
        <end position="1160"/>
    </location>
</feature>
<dbReference type="SUPFAM" id="SSF57850">
    <property type="entry name" value="RING/U-box"/>
    <property type="match status" value="1"/>
</dbReference>
<comment type="pathway">
    <text evidence="3">Protein modification; protein ubiquitination.</text>
</comment>
<comment type="caution">
    <text evidence="17">The sequence shown here is derived from an EMBL/GenBank/DDBJ whole genome shotgun (WGS) entry which is preliminary data.</text>
</comment>
<feature type="compositionally biased region" description="Polar residues" evidence="14">
    <location>
        <begin position="63"/>
        <end position="74"/>
    </location>
</feature>
<dbReference type="PROSITE" id="PS51284">
    <property type="entry name" value="DOC"/>
    <property type="match status" value="1"/>
</dbReference>
<dbReference type="InterPro" id="IPR008979">
    <property type="entry name" value="Galactose-bd-like_sf"/>
</dbReference>
<feature type="compositionally biased region" description="Acidic residues" evidence="14">
    <location>
        <begin position="144"/>
        <end position="160"/>
    </location>
</feature>
<feature type="region of interest" description="Disordered" evidence="14">
    <location>
        <begin position="594"/>
        <end position="622"/>
    </location>
</feature>
<dbReference type="GO" id="GO:0030424">
    <property type="term" value="C:axon"/>
    <property type="evidence" value="ECO:0007669"/>
    <property type="project" value="UniProtKB-SubCell"/>
</dbReference>
<dbReference type="SMART" id="SM00184">
    <property type="entry name" value="RING"/>
    <property type="match status" value="1"/>
</dbReference>
<proteinExistence type="inferred from homology"/>
<dbReference type="PANTHER" id="PTHR45943:SF1">
    <property type="entry name" value="E3 UBIQUITIN-PROTEIN LIGASE MYCBP2"/>
    <property type="match status" value="1"/>
</dbReference>
<dbReference type="CDD" id="cd16463">
    <property type="entry name" value="RING-H2_PHR"/>
    <property type="match status" value="1"/>
</dbReference>
<dbReference type="GO" id="GO:0007411">
    <property type="term" value="P:axon guidance"/>
    <property type="evidence" value="ECO:0007669"/>
    <property type="project" value="TreeGrafter"/>
</dbReference>
<dbReference type="PROSITE" id="PS50089">
    <property type="entry name" value="ZF_RING_2"/>
    <property type="match status" value="1"/>
</dbReference>
<dbReference type="EMBL" id="JAODUP010000084">
    <property type="protein sequence ID" value="KAK2163193.1"/>
    <property type="molecule type" value="Genomic_DNA"/>
</dbReference>
<dbReference type="Pfam" id="PF03256">
    <property type="entry name" value="ANAPC10"/>
    <property type="match status" value="1"/>
</dbReference>
<feature type="region of interest" description="Disordered" evidence="14">
    <location>
        <begin position="53"/>
        <end position="171"/>
    </location>
</feature>
<reference evidence="17" key="1">
    <citation type="journal article" date="2023" name="Mol. Biol. Evol.">
        <title>Third-Generation Sequencing Reveals the Adaptive Role of the Epigenome in Three Deep-Sea Polychaetes.</title>
        <authorList>
            <person name="Perez M."/>
            <person name="Aroh O."/>
            <person name="Sun Y."/>
            <person name="Lan Y."/>
            <person name="Juniper S.K."/>
            <person name="Young C.R."/>
            <person name="Angers B."/>
            <person name="Qian P.Y."/>
        </authorList>
    </citation>
    <scope>NUCLEOTIDE SEQUENCE</scope>
    <source>
        <strain evidence="17">P08H-3</strain>
    </source>
</reference>
<keyword evidence="6" id="KW-0808">Transferase</keyword>
<accession>A0AAD9NC61</accession>
<evidence type="ECO:0000256" key="2">
    <source>
        <dbReference type="ARBA" id="ARBA00004489"/>
    </source>
</evidence>
<keyword evidence="11" id="KW-0862">Zinc</keyword>
<dbReference type="GO" id="GO:0008270">
    <property type="term" value="F:zinc ion binding"/>
    <property type="evidence" value="ECO:0007669"/>
    <property type="project" value="UniProtKB-KW"/>
</dbReference>
<dbReference type="InterPro" id="IPR013083">
    <property type="entry name" value="Znf_RING/FYVE/PHD"/>
</dbReference>
<dbReference type="GO" id="GO:0005634">
    <property type="term" value="C:nucleus"/>
    <property type="evidence" value="ECO:0007669"/>
    <property type="project" value="TreeGrafter"/>
</dbReference>
<comment type="similarity">
    <text evidence="4">Belongs to the RING-Cys relay (RCR) family.</text>
</comment>
<evidence type="ECO:0000313" key="17">
    <source>
        <dbReference type="EMBL" id="KAK2163193.1"/>
    </source>
</evidence>
<evidence type="ECO:0000256" key="13">
    <source>
        <dbReference type="PROSITE-ProRule" id="PRU00175"/>
    </source>
</evidence>
<dbReference type="SMART" id="SM01337">
    <property type="entry name" value="APC10"/>
    <property type="match status" value="1"/>
</dbReference>
<evidence type="ECO:0000256" key="5">
    <source>
        <dbReference type="ARBA" id="ARBA00012249"/>
    </source>
</evidence>
<comment type="subcellular location">
    <subcellularLocation>
        <location evidence="2">Cell projection</location>
        <location evidence="2">Axon</location>
    </subcellularLocation>
</comment>
<evidence type="ECO:0000256" key="6">
    <source>
        <dbReference type="ARBA" id="ARBA00022679"/>
    </source>
</evidence>
<dbReference type="Gene3D" id="3.30.40.10">
    <property type="entry name" value="Zinc/RING finger domain, C3HC4 (zinc finger)"/>
    <property type="match status" value="1"/>
</dbReference>
<dbReference type="InterPro" id="IPR004939">
    <property type="entry name" value="APC_su10/DOC_dom"/>
</dbReference>
<dbReference type="Gene3D" id="2.60.120.260">
    <property type="entry name" value="Galactose-binding domain-like"/>
    <property type="match status" value="1"/>
</dbReference>
<evidence type="ECO:0000256" key="1">
    <source>
        <dbReference type="ARBA" id="ARBA00000333"/>
    </source>
</evidence>
<feature type="compositionally biased region" description="Basic and acidic residues" evidence="14">
    <location>
        <begin position="95"/>
        <end position="109"/>
    </location>
</feature>
<gene>
    <name evidence="17" type="ORF">LSH36_84g08056</name>
</gene>
<dbReference type="GO" id="GO:0061630">
    <property type="term" value="F:ubiquitin protein ligase activity"/>
    <property type="evidence" value="ECO:0007669"/>
    <property type="project" value="UniProtKB-EC"/>
</dbReference>
<keyword evidence="10" id="KW-0833">Ubl conjugation pathway</keyword>
<evidence type="ECO:0000256" key="10">
    <source>
        <dbReference type="ARBA" id="ARBA00022786"/>
    </source>
</evidence>
<evidence type="ECO:0000313" key="18">
    <source>
        <dbReference type="Proteomes" id="UP001208570"/>
    </source>
</evidence>
<evidence type="ECO:0000256" key="7">
    <source>
        <dbReference type="ARBA" id="ARBA00022723"/>
    </source>
</evidence>
<protein>
    <recommendedName>
        <fullName evidence="5">RCR-type E3 ubiquitin transferase</fullName>
        <ecNumber evidence="5">2.3.2.33</ecNumber>
    </recommendedName>
</protein>
<dbReference type="Proteomes" id="UP001208570">
    <property type="component" value="Unassembled WGS sequence"/>
</dbReference>
<feature type="domain" description="DOC" evidence="16">
    <location>
        <begin position="396"/>
        <end position="574"/>
    </location>
</feature>
<dbReference type="SUPFAM" id="SSF49785">
    <property type="entry name" value="Galactose-binding domain-like"/>
    <property type="match status" value="1"/>
</dbReference>
<keyword evidence="12" id="KW-0966">Cell projection</keyword>
<dbReference type="InterPro" id="IPR001841">
    <property type="entry name" value="Znf_RING"/>
</dbReference>
<dbReference type="GO" id="GO:0005886">
    <property type="term" value="C:plasma membrane"/>
    <property type="evidence" value="ECO:0007669"/>
    <property type="project" value="TreeGrafter"/>
</dbReference>
<dbReference type="GO" id="GO:0008582">
    <property type="term" value="P:regulation of synaptic assembly at neuromuscular junction"/>
    <property type="evidence" value="ECO:0007669"/>
    <property type="project" value="TreeGrafter"/>
</dbReference>
<keyword evidence="8" id="KW-0677">Repeat</keyword>
<organism evidence="17 18">
    <name type="scientific">Paralvinella palmiformis</name>
    <dbReference type="NCBI Taxonomy" id="53620"/>
    <lineage>
        <taxon>Eukaryota</taxon>
        <taxon>Metazoa</taxon>
        <taxon>Spiralia</taxon>
        <taxon>Lophotrochozoa</taxon>
        <taxon>Annelida</taxon>
        <taxon>Polychaeta</taxon>
        <taxon>Sedentaria</taxon>
        <taxon>Canalipalpata</taxon>
        <taxon>Terebellida</taxon>
        <taxon>Terebelliformia</taxon>
        <taxon>Alvinellidae</taxon>
        <taxon>Paralvinella</taxon>
    </lineage>
</organism>
<evidence type="ECO:0000256" key="12">
    <source>
        <dbReference type="ARBA" id="ARBA00023273"/>
    </source>
</evidence>
<dbReference type="PANTHER" id="PTHR45943">
    <property type="entry name" value="E3 UBIQUITIN-PROTEIN LIGASE MYCBP2"/>
    <property type="match status" value="1"/>
</dbReference>
<evidence type="ECO:0000259" key="15">
    <source>
        <dbReference type="PROSITE" id="PS50089"/>
    </source>
</evidence>
<dbReference type="CDD" id="cd19799">
    <property type="entry name" value="Bbox2_MYCBP2"/>
    <property type="match status" value="1"/>
</dbReference>
<comment type="catalytic activity">
    <reaction evidence="1">
        <text>[E2 ubiquitin-conjugating enzyme]-S-ubiquitinyl-L-cysteine + [acceptor protein]-L-threonine = [E2 ubiquitin-conjugating enzyme]-L-cysteine + [acceptor protein]-3-O-ubiquitinyl-L-threonine.</text>
        <dbReference type="EC" id="2.3.2.33"/>
    </reaction>
</comment>
<evidence type="ECO:0000256" key="4">
    <source>
        <dbReference type="ARBA" id="ARBA00005415"/>
    </source>
</evidence>
<evidence type="ECO:0000259" key="16">
    <source>
        <dbReference type="PROSITE" id="PS51284"/>
    </source>
</evidence>
<evidence type="ECO:0000256" key="8">
    <source>
        <dbReference type="ARBA" id="ARBA00022737"/>
    </source>
</evidence>
<evidence type="ECO:0000256" key="11">
    <source>
        <dbReference type="ARBA" id="ARBA00022833"/>
    </source>
</evidence>
<evidence type="ECO:0000256" key="9">
    <source>
        <dbReference type="ARBA" id="ARBA00022771"/>
    </source>
</evidence>